<dbReference type="GeneID" id="78398707"/>
<dbReference type="Proteomes" id="UP000043764">
    <property type="component" value="Unassembled WGS sequence"/>
</dbReference>
<feature type="domain" description="SCP2" evidence="1">
    <location>
        <begin position="20"/>
        <end position="93"/>
    </location>
</feature>
<accession>A0A0H5D6R1</accession>
<dbReference type="RefSeq" id="WP_008560213.1">
    <property type="nucleotide sequence ID" value="NZ_CAKZKN010000108.1"/>
</dbReference>
<evidence type="ECO:0000313" key="2">
    <source>
        <dbReference type="EMBL" id="CRL12709.1"/>
    </source>
</evidence>
<organism evidence="2 3">
    <name type="scientific">Phaeobacter italicus</name>
    <dbReference type="NCBI Taxonomy" id="481446"/>
    <lineage>
        <taxon>Bacteria</taxon>
        <taxon>Pseudomonadati</taxon>
        <taxon>Pseudomonadota</taxon>
        <taxon>Alphaproteobacteria</taxon>
        <taxon>Rhodobacterales</taxon>
        <taxon>Roseobacteraceae</taxon>
        <taxon>Phaeobacter</taxon>
    </lineage>
</organism>
<dbReference type="InterPro" id="IPR003033">
    <property type="entry name" value="SCP2_sterol-bd_dom"/>
</dbReference>
<dbReference type="SUPFAM" id="SSF55718">
    <property type="entry name" value="SCP-like"/>
    <property type="match status" value="1"/>
</dbReference>
<evidence type="ECO:0000313" key="3">
    <source>
        <dbReference type="Proteomes" id="UP000043764"/>
    </source>
</evidence>
<name>A0A0H5D6R1_9RHOB</name>
<dbReference type="AlphaFoldDB" id="A0A0H5D6R1"/>
<dbReference type="Gene3D" id="3.30.1050.10">
    <property type="entry name" value="SCP2 sterol-binding domain"/>
    <property type="match status" value="1"/>
</dbReference>
<dbReference type="STRING" id="481446.NIT7645_02912"/>
<dbReference type="EMBL" id="CVRL01000045">
    <property type="protein sequence ID" value="CRL12709.1"/>
    <property type="molecule type" value="Genomic_DNA"/>
</dbReference>
<dbReference type="OrthoDB" id="9809312at2"/>
<gene>
    <name evidence="2" type="ORF">NIT7321_03589</name>
</gene>
<protein>
    <submittedName>
        <fullName evidence="2">Putative sterol carrier protein</fullName>
    </submittedName>
</protein>
<evidence type="ECO:0000259" key="1">
    <source>
        <dbReference type="Pfam" id="PF02036"/>
    </source>
</evidence>
<dbReference type="InterPro" id="IPR036527">
    <property type="entry name" value="SCP2_sterol-bd_dom_sf"/>
</dbReference>
<proteinExistence type="predicted"/>
<keyword evidence="3" id="KW-1185">Reference proteome</keyword>
<reference evidence="2 3" key="1">
    <citation type="submission" date="2015-05" db="EMBL/GenBank/DDBJ databases">
        <authorList>
            <person name="Rodrigo-Torres Lidia"/>
            <person name="Arahal R.David."/>
        </authorList>
    </citation>
    <scope>NUCLEOTIDE SEQUENCE [LARGE SCALE GENOMIC DNA]</scope>
    <source>
        <strain evidence="2 3">CECT 7321</strain>
    </source>
</reference>
<dbReference type="Pfam" id="PF02036">
    <property type="entry name" value="SCP2"/>
    <property type="match status" value="1"/>
</dbReference>
<sequence length="94" mass="9805">MPLQSLANGIQDGLQGKSFDGSLKFDCGNDGVIVLADGTASTTDRDTDCTIRISTDNLKKLLTGKLNPMTGVMMGKLKISGDMGVAMKLGKLIG</sequence>